<dbReference type="GO" id="GO:0016301">
    <property type="term" value="F:kinase activity"/>
    <property type="evidence" value="ECO:0007669"/>
    <property type="project" value="UniProtKB-KW"/>
</dbReference>
<name>A0A918UBM6_9NEIS</name>
<evidence type="ECO:0000256" key="11">
    <source>
        <dbReference type="ARBA" id="ARBA00029766"/>
    </source>
</evidence>
<evidence type="ECO:0000313" key="15">
    <source>
        <dbReference type="Proteomes" id="UP000645257"/>
    </source>
</evidence>
<dbReference type="Proteomes" id="UP000645257">
    <property type="component" value="Unassembled WGS sequence"/>
</dbReference>
<evidence type="ECO:0000256" key="5">
    <source>
        <dbReference type="ARBA" id="ARBA00022679"/>
    </source>
</evidence>
<comment type="function">
    <text evidence="10">Catalyzes the transfer of pyrophosphate from adenosine triphosphate (ATP) to 6-hydroxymethyl-7,8-dihydropterin, an enzymatic step in folate biosynthesis pathway.</text>
</comment>
<sequence length="160" mass="17631">MTRAFVALGSNLDSPAERVRSALNRLASDSGLGLVAHSSLYRTAPVGYLDQPDFVNAVAWLDTLLAPHALLERLLALETEAGRVRTFRNAPRRLDLDLLWQEGYVIADRTLTLPHPRMLERAFVMVPLAQIAPDLVMPNGRTAREVANDLAHDGIEAILD</sequence>
<keyword evidence="15" id="KW-1185">Reference proteome</keyword>
<dbReference type="Pfam" id="PF01288">
    <property type="entry name" value="HPPK"/>
    <property type="match status" value="1"/>
</dbReference>
<reference evidence="14" key="1">
    <citation type="journal article" date="2014" name="Int. J. Syst. Evol. Microbiol.">
        <title>Complete genome sequence of Corynebacterium casei LMG S-19264T (=DSM 44701T), isolated from a smear-ripened cheese.</title>
        <authorList>
            <consortium name="US DOE Joint Genome Institute (JGI-PGF)"/>
            <person name="Walter F."/>
            <person name="Albersmeier A."/>
            <person name="Kalinowski J."/>
            <person name="Ruckert C."/>
        </authorList>
    </citation>
    <scope>NUCLEOTIDE SEQUENCE</scope>
    <source>
        <strain evidence="14">KCTC 32182</strain>
    </source>
</reference>
<dbReference type="Gene3D" id="3.30.70.560">
    <property type="entry name" value="7,8-Dihydro-6-hydroxymethylpterin-pyrophosphokinase HPPK"/>
    <property type="match status" value="1"/>
</dbReference>
<evidence type="ECO:0000256" key="10">
    <source>
        <dbReference type="ARBA" id="ARBA00029409"/>
    </source>
</evidence>
<comment type="similarity">
    <text evidence="2">Belongs to the HPPK family.</text>
</comment>
<dbReference type="GO" id="GO:0003848">
    <property type="term" value="F:2-amino-4-hydroxy-6-hydroxymethyldihydropteridine diphosphokinase activity"/>
    <property type="evidence" value="ECO:0007669"/>
    <property type="project" value="UniProtKB-EC"/>
</dbReference>
<dbReference type="InterPro" id="IPR000550">
    <property type="entry name" value="Hppk"/>
</dbReference>
<evidence type="ECO:0000256" key="9">
    <source>
        <dbReference type="ARBA" id="ARBA00022909"/>
    </source>
</evidence>
<keyword evidence="9" id="KW-0289">Folate biosynthesis</keyword>
<keyword evidence="7" id="KW-0418">Kinase</keyword>
<comment type="pathway">
    <text evidence="1">Cofactor biosynthesis; tetrahydrofolate biosynthesis; 2-amino-4-hydroxy-6-hydroxymethyl-7,8-dihydropteridine diphosphate from 7,8-dihydroneopterin triphosphate: step 4/4.</text>
</comment>
<evidence type="ECO:0000256" key="1">
    <source>
        <dbReference type="ARBA" id="ARBA00005051"/>
    </source>
</evidence>
<evidence type="ECO:0000256" key="2">
    <source>
        <dbReference type="ARBA" id="ARBA00005810"/>
    </source>
</evidence>
<organism evidence="14 15">
    <name type="scientific">Paludibacterium paludis</name>
    <dbReference type="NCBI Taxonomy" id="1225769"/>
    <lineage>
        <taxon>Bacteria</taxon>
        <taxon>Pseudomonadati</taxon>
        <taxon>Pseudomonadota</taxon>
        <taxon>Betaproteobacteria</taxon>
        <taxon>Neisseriales</taxon>
        <taxon>Chromobacteriaceae</taxon>
        <taxon>Paludibacterium</taxon>
    </lineage>
</organism>
<feature type="domain" description="7,8-dihydro-6-hydroxymethylpterin-pyrophosphokinase" evidence="13">
    <location>
        <begin position="88"/>
        <end position="99"/>
    </location>
</feature>
<evidence type="ECO:0000256" key="4">
    <source>
        <dbReference type="ARBA" id="ARBA00016218"/>
    </source>
</evidence>
<accession>A0A918UBM6</accession>
<proteinExistence type="inferred from homology"/>
<dbReference type="NCBIfam" id="TIGR01498">
    <property type="entry name" value="folK"/>
    <property type="match status" value="1"/>
</dbReference>
<dbReference type="PROSITE" id="PS00794">
    <property type="entry name" value="HPPK"/>
    <property type="match status" value="1"/>
</dbReference>
<reference evidence="14" key="2">
    <citation type="submission" date="2020-09" db="EMBL/GenBank/DDBJ databases">
        <authorList>
            <person name="Sun Q."/>
            <person name="Kim S."/>
        </authorList>
    </citation>
    <scope>NUCLEOTIDE SEQUENCE</scope>
    <source>
        <strain evidence="14">KCTC 32182</strain>
    </source>
</reference>
<dbReference type="AlphaFoldDB" id="A0A918UBM6"/>
<evidence type="ECO:0000256" key="7">
    <source>
        <dbReference type="ARBA" id="ARBA00022777"/>
    </source>
</evidence>
<dbReference type="InterPro" id="IPR035907">
    <property type="entry name" value="Hppk_sf"/>
</dbReference>
<evidence type="ECO:0000313" key="14">
    <source>
        <dbReference type="EMBL" id="GGY26500.1"/>
    </source>
</evidence>
<evidence type="ECO:0000256" key="6">
    <source>
        <dbReference type="ARBA" id="ARBA00022741"/>
    </source>
</evidence>
<gene>
    <name evidence="14" type="primary">folK</name>
    <name evidence="14" type="ORF">GCM10011289_32550</name>
</gene>
<dbReference type="EC" id="2.7.6.3" evidence="3"/>
<dbReference type="GO" id="GO:0046656">
    <property type="term" value="P:folic acid biosynthetic process"/>
    <property type="evidence" value="ECO:0007669"/>
    <property type="project" value="UniProtKB-KW"/>
</dbReference>
<dbReference type="GO" id="GO:0005524">
    <property type="term" value="F:ATP binding"/>
    <property type="evidence" value="ECO:0007669"/>
    <property type="project" value="UniProtKB-KW"/>
</dbReference>
<keyword evidence="6" id="KW-0547">Nucleotide-binding</keyword>
<dbReference type="SUPFAM" id="SSF55083">
    <property type="entry name" value="6-hydroxymethyl-7,8-dihydropterin pyrophosphokinase, HPPK"/>
    <property type="match status" value="1"/>
</dbReference>
<evidence type="ECO:0000256" key="12">
    <source>
        <dbReference type="ARBA" id="ARBA00033413"/>
    </source>
</evidence>
<keyword evidence="5" id="KW-0808">Transferase</keyword>
<evidence type="ECO:0000256" key="8">
    <source>
        <dbReference type="ARBA" id="ARBA00022840"/>
    </source>
</evidence>
<comment type="caution">
    <text evidence="14">The sequence shown here is derived from an EMBL/GenBank/DDBJ whole genome shotgun (WGS) entry which is preliminary data.</text>
</comment>
<dbReference type="PANTHER" id="PTHR43071:SF1">
    <property type="entry name" value="2-AMINO-4-HYDROXY-6-HYDROXYMETHYLDIHYDROPTERIDINE PYROPHOSPHOKINASE"/>
    <property type="match status" value="1"/>
</dbReference>
<dbReference type="CDD" id="cd00483">
    <property type="entry name" value="HPPK"/>
    <property type="match status" value="1"/>
</dbReference>
<evidence type="ECO:0000256" key="3">
    <source>
        <dbReference type="ARBA" id="ARBA00013253"/>
    </source>
</evidence>
<keyword evidence="8" id="KW-0067">ATP-binding</keyword>
<dbReference type="RefSeq" id="WP_189536286.1">
    <property type="nucleotide sequence ID" value="NZ_BMYX01000023.1"/>
</dbReference>
<dbReference type="PANTHER" id="PTHR43071">
    <property type="entry name" value="2-AMINO-4-HYDROXY-6-HYDROXYMETHYLDIHYDROPTERIDINE PYROPHOSPHOKINASE"/>
    <property type="match status" value="1"/>
</dbReference>
<protein>
    <recommendedName>
        <fullName evidence="4">2-amino-4-hydroxy-6-hydroxymethyldihydropteridine pyrophosphokinase</fullName>
        <ecNumber evidence="3">2.7.6.3</ecNumber>
    </recommendedName>
    <alternativeName>
        <fullName evidence="11">6-hydroxymethyl-7,8-dihydropterin pyrophosphokinase</fullName>
    </alternativeName>
    <alternativeName>
        <fullName evidence="12">7,8-dihydro-6-hydroxymethylpterin-pyrophosphokinase</fullName>
    </alternativeName>
</protein>
<dbReference type="EMBL" id="BMYX01000023">
    <property type="protein sequence ID" value="GGY26500.1"/>
    <property type="molecule type" value="Genomic_DNA"/>
</dbReference>
<evidence type="ECO:0000259" key="13">
    <source>
        <dbReference type="PROSITE" id="PS00794"/>
    </source>
</evidence>